<dbReference type="PRINTS" id="PR00111">
    <property type="entry name" value="ABHYDROLASE"/>
</dbReference>
<keyword evidence="3" id="KW-0378">Hydrolase</keyword>
<keyword evidence="1" id="KW-1133">Transmembrane helix</keyword>
<accession>A0ABT1F562</accession>
<dbReference type="PANTHER" id="PTHR43798:SF5">
    <property type="entry name" value="MONOACYLGLYCEROL LIPASE ABHD6"/>
    <property type="match status" value="1"/>
</dbReference>
<keyword evidence="4" id="KW-1185">Reference proteome</keyword>
<dbReference type="SUPFAM" id="SSF53474">
    <property type="entry name" value="alpha/beta-Hydrolases"/>
    <property type="match status" value="1"/>
</dbReference>
<evidence type="ECO:0000313" key="3">
    <source>
        <dbReference type="EMBL" id="MCP1372524.1"/>
    </source>
</evidence>
<proteinExistence type="predicted"/>
<comment type="caution">
    <text evidence="3">The sequence shown here is derived from an EMBL/GenBank/DDBJ whole genome shotgun (WGS) entry which is preliminary data.</text>
</comment>
<name>A0ABT1F562_9GAMM</name>
<dbReference type="Gene3D" id="3.40.50.1820">
    <property type="entry name" value="alpha/beta hydrolase"/>
    <property type="match status" value="1"/>
</dbReference>
<dbReference type="Proteomes" id="UP001204615">
    <property type="component" value="Unassembled WGS sequence"/>
</dbReference>
<feature type="domain" description="AB hydrolase-1" evidence="2">
    <location>
        <begin position="92"/>
        <end position="326"/>
    </location>
</feature>
<organism evidence="3 4">
    <name type="scientific">Dyella lutea</name>
    <dbReference type="NCBI Taxonomy" id="2950441"/>
    <lineage>
        <taxon>Bacteria</taxon>
        <taxon>Pseudomonadati</taxon>
        <taxon>Pseudomonadota</taxon>
        <taxon>Gammaproteobacteria</taxon>
        <taxon>Lysobacterales</taxon>
        <taxon>Rhodanobacteraceae</taxon>
        <taxon>Dyella</taxon>
    </lineage>
</organism>
<dbReference type="EMBL" id="JAMZEK010000001">
    <property type="protein sequence ID" value="MCP1372524.1"/>
    <property type="molecule type" value="Genomic_DNA"/>
</dbReference>
<evidence type="ECO:0000313" key="4">
    <source>
        <dbReference type="Proteomes" id="UP001204615"/>
    </source>
</evidence>
<keyword evidence="1" id="KW-0812">Transmembrane</keyword>
<evidence type="ECO:0000256" key="1">
    <source>
        <dbReference type="SAM" id="Phobius"/>
    </source>
</evidence>
<reference evidence="3 4" key="1">
    <citation type="submission" date="2022-06" db="EMBL/GenBank/DDBJ databases">
        <title>Dyella sp. Sa strain:Sa Genome sequencing.</title>
        <authorList>
            <person name="Park S."/>
        </authorList>
    </citation>
    <scope>NUCLEOTIDE SEQUENCE [LARGE SCALE GENOMIC DNA]</scope>
    <source>
        <strain evidence="3 4">Sa</strain>
    </source>
</reference>
<keyword evidence="1" id="KW-0472">Membrane</keyword>
<dbReference type="RefSeq" id="WP_253564169.1">
    <property type="nucleotide sequence ID" value="NZ_JAMZEK010000001.1"/>
</dbReference>
<dbReference type="GO" id="GO:0016787">
    <property type="term" value="F:hydrolase activity"/>
    <property type="evidence" value="ECO:0007669"/>
    <property type="project" value="UniProtKB-KW"/>
</dbReference>
<sequence length="340" mass="37189">MAKQTPPSRSVAPAPAAPGGRPLWQRLLIRRVKFLAAVVAMIGLGLGACYLFAPQWLMRADATRQAMAAHLDEKSVQAGGAHWSYYEGGEGPTLVLLHGYDSNKAVWLKVAAQLSPHFHLVIPDLPGWGDSSRDPAADYDIDTQAARLDGFMQALGLHNVTLVGHSMGGAIAGVYAAEHPERINRLVLVDSFGLKQKENAFAREALAGTNPFDYDDRAGFQRAFALAFEKVPDLPGRFIDVFIARNKRDRAFLDKVFNELRQPSQYLSVQRRLDQLTMPVMGLWCAGDKISDISAMDSLRDGLVHASAISSTTLVGCNHMPMLEKPTQTAQVLTAFELSH</sequence>
<dbReference type="InterPro" id="IPR029058">
    <property type="entry name" value="AB_hydrolase_fold"/>
</dbReference>
<feature type="transmembrane region" description="Helical" evidence="1">
    <location>
        <begin position="34"/>
        <end position="53"/>
    </location>
</feature>
<dbReference type="InterPro" id="IPR000073">
    <property type="entry name" value="AB_hydrolase_1"/>
</dbReference>
<dbReference type="PANTHER" id="PTHR43798">
    <property type="entry name" value="MONOACYLGLYCEROL LIPASE"/>
    <property type="match status" value="1"/>
</dbReference>
<protein>
    <submittedName>
        <fullName evidence="3">Alpha/beta hydrolase</fullName>
    </submittedName>
</protein>
<dbReference type="Pfam" id="PF00561">
    <property type="entry name" value="Abhydrolase_1"/>
    <property type="match status" value="1"/>
</dbReference>
<gene>
    <name evidence="3" type="ORF">NC595_00445</name>
</gene>
<dbReference type="InterPro" id="IPR050266">
    <property type="entry name" value="AB_hydrolase_sf"/>
</dbReference>
<evidence type="ECO:0000259" key="2">
    <source>
        <dbReference type="Pfam" id="PF00561"/>
    </source>
</evidence>